<evidence type="ECO:0000313" key="2">
    <source>
        <dbReference type="EMBL" id="TNN67939.1"/>
    </source>
</evidence>
<accession>A0A4Z2HQ23</accession>
<reference evidence="2 3" key="1">
    <citation type="submission" date="2019-03" db="EMBL/GenBank/DDBJ databases">
        <title>First draft genome of Liparis tanakae, snailfish: a comprehensive survey of snailfish specific genes.</title>
        <authorList>
            <person name="Kim W."/>
            <person name="Song I."/>
            <person name="Jeong J.-H."/>
            <person name="Kim D."/>
            <person name="Kim S."/>
            <person name="Ryu S."/>
            <person name="Song J.Y."/>
            <person name="Lee S.K."/>
        </authorList>
    </citation>
    <scope>NUCLEOTIDE SEQUENCE [LARGE SCALE GENOMIC DNA]</scope>
    <source>
        <tissue evidence="2">Muscle</tissue>
    </source>
</reference>
<dbReference type="AlphaFoldDB" id="A0A4Z2HQ23"/>
<dbReference type="EMBL" id="SRLO01000197">
    <property type="protein sequence ID" value="TNN67939.1"/>
    <property type="molecule type" value="Genomic_DNA"/>
</dbReference>
<comment type="caution">
    <text evidence="2">The sequence shown here is derived from an EMBL/GenBank/DDBJ whole genome shotgun (WGS) entry which is preliminary data.</text>
</comment>
<proteinExistence type="predicted"/>
<feature type="region of interest" description="Disordered" evidence="1">
    <location>
        <begin position="1"/>
        <end position="21"/>
    </location>
</feature>
<dbReference type="OrthoDB" id="9945911at2759"/>
<protein>
    <submittedName>
        <fullName evidence="2">Uncharacterized protein</fullName>
    </submittedName>
</protein>
<organism evidence="2 3">
    <name type="scientific">Liparis tanakae</name>
    <name type="common">Tanaka's snailfish</name>
    <dbReference type="NCBI Taxonomy" id="230148"/>
    <lineage>
        <taxon>Eukaryota</taxon>
        <taxon>Metazoa</taxon>
        <taxon>Chordata</taxon>
        <taxon>Craniata</taxon>
        <taxon>Vertebrata</taxon>
        <taxon>Euteleostomi</taxon>
        <taxon>Actinopterygii</taxon>
        <taxon>Neopterygii</taxon>
        <taxon>Teleostei</taxon>
        <taxon>Neoteleostei</taxon>
        <taxon>Acanthomorphata</taxon>
        <taxon>Eupercaria</taxon>
        <taxon>Perciformes</taxon>
        <taxon>Cottioidei</taxon>
        <taxon>Cottales</taxon>
        <taxon>Liparidae</taxon>
        <taxon>Liparis</taxon>
    </lineage>
</organism>
<evidence type="ECO:0000256" key="1">
    <source>
        <dbReference type="SAM" id="MobiDB-lite"/>
    </source>
</evidence>
<keyword evidence="3" id="KW-1185">Reference proteome</keyword>
<name>A0A4Z2HQ23_9TELE</name>
<evidence type="ECO:0000313" key="3">
    <source>
        <dbReference type="Proteomes" id="UP000314294"/>
    </source>
</evidence>
<gene>
    <name evidence="2" type="ORF">EYF80_021908</name>
</gene>
<dbReference type="Proteomes" id="UP000314294">
    <property type="component" value="Unassembled WGS sequence"/>
</dbReference>
<sequence>MNPGGHDGPRRPTLPPLSTRTLRHPSFMPLFMGADYRLADCSGQTLLPIIPAELFYTDPTMSCGQRVPNVVSELQIESCLLRGPDERTFNKFGLEARAKSLTREIETTGRGGGGGGVLDCFHLNTPTPVMSACPAPPTRPDPFGSGPHPTRDLGSLTLSVTPLHLPARPTQVVLQLTQEEDQAVTNLLQLHHQEEPSHWGSAEGGVAPLWNDGPCAKESRLQSRSQQGRCWSDTELEAANTLLRGFSPTEKDATASNR</sequence>